<dbReference type="CDD" id="cd06451">
    <property type="entry name" value="AGAT_like"/>
    <property type="match status" value="1"/>
</dbReference>
<evidence type="ECO:0000259" key="14">
    <source>
        <dbReference type="Pfam" id="PF00266"/>
    </source>
</evidence>
<organism evidence="15 16">
    <name type="scientific">Methylobrevis albus</name>
    <dbReference type="NCBI Taxonomy" id="2793297"/>
    <lineage>
        <taxon>Bacteria</taxon>
        <taxon>Pseudomonadati</taxon>
        <taxon>Pseudomonadota</taxon>
        <taxon>Alphaproteobacteria</taxon>
        <taxon>Hyphomicrobiales</taxon>
        <taxon>Pleomorphomonadaceae</taxon>
        <taxon>Methylobrevis</taxon>
    </lineage>
</organism>
<comment type="caution">
    <text evidence="15">The sequence shown here is derived from an EMBL/GenBank/DDBJ whole genome shotgun (WGS) entry which is preliminary data.</text>
</comment>
<dbReference type="InterPro" id="IPR015421">
    <property type="entry name" value="PyrdxlP-dep_Trfase_major"/>
</dbReference>
<dbReference type="PANTHER" id="PTHR21152">
    <property type="entry name" value="AMINOTRANSFERASE CLASS V"/>
    <property type="match status" value="1"/>
</dbReference>
<dbReference type="RefSeq" id="WP_197312918.1">
    <property type="nucleotide sequence ID" value="NZ_JADZLT010000056.1"/>
</dbReference>
<comment type="similarity">
    <text evidence="2 12">Belongs to the class-V pyridoxal-phosphate-dependent aminotransferase family.</text>
</comment>
<evidence type="ECO:0000256" key="2">
    <source>
        <dbReference type="ARBA" id="ARBA00009236"/>
    </source>
</evidence>
<evidence type="ECO:0000256" key="5">
    <source>
        <dbReference type="ARBA" id="ARBA00022898"/>
    </source>
</evidence>
<dbReference type="SUPFAM" id="SSF53383">
    <property type="entry name" value="PLP-dependent transferases"/>
    <property type="match status" value="1"/>
</dbReference>
<dbReference type="GO" id="GO:0019265">
    <property type="term" value="P:glycine biosynthetic process, by transamination of glyoxylate"/>
    <property type="evidence" value="ECO:0007669"/>
    <property type="project" value="TreeGrafter"/>
</dbReference>
<dbReference type="InterPro" id="IPR020578">
    <property type="entry name" value="Aminotrans_V_PyrdxlP_BS"/>
</dbReference>
<evidence type="ECO:0000256" key="13">
    <source>
        <dbReference type="RuleBase" id="RU004504"/>
    </source>
</evidence>
<dbReference type="PROSITE" id="PS00595">
    <property type="entry name" value="AA_TRANSFER_CLASS_5"/>
    <property type="match status" value="1"/>
</dbReference>
<dbReference type="Proteomes" id="UP000631694">
    <property type="component" value="Unassembled WGS sequence"/>
</dbReference>
<evidence type="ECO:0000256" key="10">
    <source>
        <dbReference type="PIRSR" id="PIRSR000524-1"/>
    </source>
</evidence>
<protein>
    <recommendedName>
        <fullName evidence="8">Serine--glyoxylate aminotransferase</fullName>
        <ecNumber evidence="7">2.6.1.45</ecNumber>
    </recommendedName>
</protein>
<feature type="binding site" evidence="10">
    <location>
        <position position="341"/>
    </location>
    <ligand>
        <name>substrate</name>
    </ligand>
</feature>
<dbReference type="GO" id="GO:0008453">
    <property type="term" value="F:alanine-glyoxylate transaminase activity"/>
    <property type="evidence" value="ECO:0007669"/>
    <property type="project" value="TreeGrafter"/>
</dbReference>
<dbReference type="GO" id="GO:0004760">
    <property type="term" value="F:L-serine-pyruvate transaminase activity"/>
    <property type="evidence" value="ECO:0007669"/>
    <property type="project" value="TreeGrafter"/>
</dbReference>
<dbReference type="FunFam" id="3.40.640.10:FF:000054">
    <property type="entry name" value="Serine--glyoxylate aminotransferase"/>
    <property type="match status" value="1"/>
</dbReference>
<name>A0A931N1I1_9HYPH</name>
<comment type="pathway">
    <text evidence="6">One-carbon metabolism; formaldehyde assimilation via serine pathway.</text>
</comment>
<keyword evidence="16" id="KW-1185">Reference proteome</keyword>
<dbReference type="Gene3D" id="3.40.640.10">
    <property type="entry name" value="Type I PLP-dependent aspartate aminotransferase-like (Major domain)"/>
    <property type="match status" value="1"/>
</dbReference>
<evidence type="ECO:0000313" key="15">
    <source>
        <dbReference type="EMBL" id="MBH0239846.1"/>
    </source>
</evidence>
<keyword evidence="4" id="KW-0808">Transferase</keyword>
<sequence length="391" mass="42640">MRYHTGLFIPGPTNIPDQVRRALNLPMEDMRAPDFPTLTLPLFEDLKKVFKTTTGQCFIYPASGTGGWESALTNTLNPGDKVLISRFGQFSLLWVDMCERLGLEVQIVDRPWGEGVPVEEFADILAADKEHKIRAVLTTHNETATGVTSDIAGVRKALDASDHPALLFVDGVSSIASIDFRMDEWGVDCAVSGSQKGFMLPTGLAIICVSQKALEANKTAKMPRCFLSFEDMIRTNKDGYFPYTPATTLLRGLRASLDLIFEEGLENVFTRHHRLAEGVRKAVTAWGLTVCAKEPKWHSDTVSAIYVPENVDSAQVVKQAYSRYGVSFGVGLNKVAGKVFRIGHLGALNELMLLGALGAAEMALNDCGAEIEFGSGVAAAQQYYGSRRNAA</sequence>
<comment type="cofactor">
    <cofactor evidence="1 11 13">
        <name>pyridoxal 5'-phosphate</name>
        <dbReference type="ChEBI" id="CHEBI:597326"/>
    </cofactor>
</comment>
<dbReference type="Pfam" id="PF00266">
    <property type="entry name" value="Aminotran_5"/>
    <property type="match status" value="1"/>
</dbReference>
<evidence type="ECO:0000256" key="3">
    <source>
        <dbReference type="ARBA" id="ARBA00022576"/>
    </source>
</evidence>
<dbReference type="InterPro" id="IPR015422">
    <property type="entry name" value="PyrdxlP-dep_Trfase_small"/>
</dbReference>
<proteinExistence type="inferred from homology"/>
<evidence type="ECO:0000313" key="16">
    <source>
        <dbReference type="Proteomes" id="UP000631694"/>
    </source>
</evidence>
<evidence type="ECO:0000256" key="7">
    <source>
        <dbReference type="ARBA" id="ARBA00067024"/>
    </source>
</evidence>
<evidence type="ECO:0000256" key="6">
    <source>
        <dbReference type="ARBA" id="ARBA00060690"/>
    </source>
</evidence>
<feature type="modified residue" description="N6-(pyridoxal phosphate)lysine" evidence="11">
    <location>
        <position position="196"/>
    </location>
</feature>
<evidence type="ECO:0000256" key="11">
    <source>
        <dbReference type="PIRSR" id="PIRSR000524-50"/>
    </source>
</evidence>
<evidence type="ECO:0000256" key="12">
    <source>
        <dbReference type="RuleBase" id="RU004075"/>
    </source>
</evidence>
<dbReference type="PANTHER" id="PTHR21152:SF24">
    <property type="entry name" value="ALANINE--GLYOXYLATE AMINOTRANSFERASE 1"/>
    <property type="match status" value="1"/>
</dbReference>
<dbReference type="AlphaFoldDB" id="A0A931N1I1"/>
<comment type="catalytic activity">
    <reaction evidence="9">
        <text>glyoxylate + L-serine = 3-hydroxypyruvate + glycine</text>
        <dbReference type="Rhea" id="RHEA:19125"/>
        <dbReference type="ChEBI" id="CHEBI:17180"/>
        <dbReference type="ChEBI" id="CHEBI:33384"/>
        <dbReference type="ChEBI" id="CHEBI:36655"/>
        <dbReference type="ChEBI" id="CHEBI:57305"/>
        <dbReference type="EC" id="2.6.1.45"/>
    </reaction>
</comment>
<accession>A0A931N1I1</accession>
<dbReference type="EC" id="2.6.1.45" evidence="7"/>
<keyword evidence="3 15" id="KW-0032">Aminotransferase</keyword>
<dbReference type="EMBL" id="JADZLT010000056">
    <property type="protein sequence ID" value="MBH0239846.1"/>
    <property type="molecule type" value="Genomic_DNA"/>
</dbReference>
<evidence type="ECO:0000256" key="9">
    <source>
        <dbReference type="ARBA" id="ARBA00093187"/>
    </source>
</evidence>
<gene>
    <name evidence="15" type="ORF">I5731_18645</name>
</gene>
<feature type="domain" description="Aminotransferase class V" evidence="14">
    <location>
        <begin position="69"/>
        <end position="318"/>
    </location>
</feature>
<keyword evidence="5 11" id="KW-0663">Pyridoxal phosphate</keyword>
<evidence type="ECO:0000256" key="1">
    <source>
        <dbReference type="ARBA" id="ARBA00001933"/>
    </source>
</evidence>
<dbReference type="InterPro" id="IPR015424">
    <property type="entry name" value="PyrdxlP-dep_Trfase"/>
</dbReference>
<dbReference type="InterPro" id="IPR024169">
    <property type="entry name" value="SP_NH2Trfase/AEP_transaminase"/>
</dbReference>
<dbReference type="FunFam" id="3.90.1150.10:FF:000031">
    <property type="entry name" value="Serine--glyoxylate aminotransferase"/>
    <property type="match status" value="1"/>
</dbReference>
<dbReference type="InterPro" id="IPR000192">
    <property type="entry name" value="Aminotrans_V_dom"/>
</dbReference>
<dbReference type="PIRSF" id="PIRSF000524">
    <property type="entry name" value="SPT"/>
    <property type="match status" value="1"/>
</dbReference>
<dbReference type="Gene3D" id="3.90.1150.10">
    <property type="entry name" value="Aspartate Aminotransferase, domain 1"/>
    <property type="match status" value="1"/>
</dbReference>
<evidence type="ECO:0000256" key="4">
    <source>
        <dbReference type="ARBA" id="ARBA00022679"/>
    </source>
</evidence>
<dbReference type="GO" id="GO:0050281">
    <property type="term" value="F:L-serine-glyoxylate transaminase activity"/>
    <property type="evidence" value="ECO:0007669"/>
    <property type="project" value="UniProtKB-EC"/>
</dbReference>
<reference evidence="15" key="1">
    <citation type="submission" date="2020-12" db="EMBL/GenBank/DDBJ databases">
        <title>Methylobrevis albus sp. nov., isolated from fresh water lack sediment.</title>
        <authorList>
            <person name="Zou Q."/>
        </authorList>
    </citation>
    <scope>NUCLEOTIDE SEQUENCE</scope>
    <source>
        <strain evidence="15">L22</strain>
    </source>
</reference>
<evidence type="ECO:0000256" key="8">
    <source>
        <dbReference type="ARBA" id="ARBA00070386"/>
    </source>
</evidence>